<keyword evidence="5" id="KW-0503">Monooxygenase</keyword>
<evidence type="ECO:0000256" key="3">
    <source>
        <dbReference type="ARBA" id="ARBA00022827"/>
    </source>
</evidence>
<dbReference type="PANTHER" id="PTHR43004:SF19">
    <property type="entry name" value="BINDING MONOOXYGENASE, PUTATIVE (JCVI)-RELATED"/>
    <property type="match status" value="1"/>
</dbReference>
<dbReference type="PANTHER" id="PTHR43004">
    <property type="entry name" value="TRK SYSTEM POTASSIUM UPTAKE PROTEIN"/>
    <property type="match status" value="1"/>
</dbReference>
<dbReference type="InterPro" id="IPR002938">
    <property type="entry name" value="FAD-bd"/>
</dbReference>
<dbReference type="NCBIfam" id="NF004780">
    <property type="entry name" value="PRK06126.1"/>
    <property type="match status" value="1"/>
</dbReference>
<keyword evidence="2" id="KW-0285">Flavoprotein</keyword>
<dbReference type="Pfam" id="PF21274">
    <property type="entry name" value="Rng_hyd_C"/>
    <property type="match status" value="1"/>
</dbReference>
<keyword evidence="5" id="KW-0560">Oxidoreductase</keyword>
<sequence length="546" mass="58352">MNDIPVLIAGGGPVGMTLALELGRRAVPCLLVEESDRSPTVPRASSLSARSMEHFRKLGVSRRIRSAGLPPDYPTDVSYRTRIRGPELHRIALPSSARVLAAARPDPGTPTAEPQHRVSQRYVEPILLERSHDFPCVRIERGSRLDGFEETPDGVIATVRDVAGGVNRTVRADYLVGCDGGGSGVRAALGIGLTGDEAVLQAITAHYRAPGLAGLVNPPAWMTWSVNRDVLCVTVAVDGKDHWLIHAFYPVGTDTAEVDPSTLLTQAIGSGTPHEVLGVERWTGRRLVAERYSSERVFLAGDSAHLWVPMAGMGMNIGIDEAMHLAWMLSAVHAGWAGPGLLAAYDAERRPVAEAVSGFATDIGRGLLDLVTAEVAEDDSPAGIASRERLGREVAVADQGQFTPIGLSFGYHFFGSPLIADDRRPPEFTVAGYEPGTAAGARLPHFVLDDGTSVYDLLGRDFTLVRVGAKAPDVEKILEASTERKVPLKVVDLPSAAAAERFRAALILVRPDQYIAWRGAEIPADPAALIDRVRGGSRVPSMQPAG</sequence>
<dbReference type="Gene3D" id="3.50.50.60">
    <property type="entry name" value="FAD/NAD(P)-binding domain"/>
    <property type="match status" value="1"/>
</dbReference>
<gene>
    <name evidence="5" type="ORF">AB0H72_03595</name>
</gene>
<comment type="cofactor">
    <cofactor evidence="1">
        <name>FAD</name>
        <dbReference type="ChEBI" id="CHEBI:57692"/>
    </cofactor>
</comment>
<proteinExistence type="predicted"/>
<dbReference type="SUPFAM" id="SSF51905">
    <property type="entry name" value="FAD/NAD(P)-binding domain"/>
    <property type="match status" value="1"/>
</dbReference>
<feature type="domain" description="FAD-binding" evidence="4">
    <location>
        <begin position="4"/>
        <end position="357"/>
    </location>
</feature>
<dbReference type="Proteomes" id="UP001551658">
    <property type="component" value="Unassembled WGS sequence"/>
</dbReference>
<reference evidence="5 6" key="1">
    <citation type="submission" date="2024-06" db="EMBL/GenBank/DDBJ databases">
        <title>The Natural Products Discovery Center: Release of the First 8490 Sequenced Strains for Exploring Actinobacteria Biosynthetic Diversity.</title>
        <authorList>
            <person name="Kalkreuter E."/>
            <person name="Kautsar S.A."/>
            <person name="Yang D."/>
            <person name="Bader C.D."/>
            <person name="Teijaro C.N."/>
            <person name="Fluegel L."/>
            <person name="Davis C.M."/>
            <person name="Simpson J.R."/>
            <person name="Lauterbach L."/>
            <person name="Steele A.D."/>
            <person name="Gui C."/>
            <person name="Meng S."/>
            <person name="Li G."/>
            <person name="Viehrig K."/>
            <person name="Ye F."/>
            <person name="Su P."/>
            <person name="Kiefer A.F."/>
            <person name="Nichols A."/>
            <person name="Cepeda A.J."/>
            <person name="Yan W."/>
            <person name="Fan B."/>
            <person name="Jiang Y."/>
            <person name="Adhikari A."/>
            <person name="Zheng C.-J."/>
            <person name="Schuster L."/>
            <person name="Cowan T.M."/>
            <person name="Smanski M.J."/>
            <person name="Chevrette M.G."/>
            <person name="De Carvalho L.P.S."/>
            <person name="Shen B."/>
        </authorList>
    </citation>
    <scope>NUCLEOTIDE SEQUENCE [LARGE SCALE GENOMIC DNA]</scope>
    <source>
        <strain evidence="5 6">NPDC050671</strain>
    </source>
</reference>
<dbReference type="Pfam" id="PF01494">
    <property type="entry name" value="FAD_binding_3"/>
    <property type="match status" value="1"/>
</dbReference>
<keyword evidence="3" id="KW-0274">FAD</keyword>
<dbReference type="Gene3D" id="3.40.30.120">
    <property type="match status" value="1"/>
</dbReference>
<evidence type="ECO:0000313" key="6">
    <source>
        <dbReference type="Proteomes" id="UP001551658"/>
    </source>
</evidence>
<dbReference type="InterPro" id="IPR036188">
    <property type="entry name" value="FAD/NAD-bd_sf"/>
</dbReference>
<evidence type="ECO:0000313" key="5">
    <source>
        <dbReference type="EMBL" id="MEV0361764.1"/>
    </source>
</evidence>
<dbReference type="Gene3D" id="3.30.9.10">
    <property type="entry name" value="D-Amino Acid Oxidase, subunit A, domain 2"/>
    <property type="match status" value="1"/>
</dbReference>
<dbReference type="GO" id="GO:0004497">
    <property type="term" value="F:monooxygenase activity"/>
    <property type="evidence" value="ECO:0007669"/>
    <property type="project" value="UniProtKB-KW"/>
</dbReference>
<accession>A0ABV3F236</accession>
<protein>
    <submittedName>
        <fullName evidence="5">FAD-dependent monooxygenase</fullName>
    </submittedName>
</protein>
<keyword evidence="6" id="KW-1185">Reference proteome</keyword>
<dbReference type="PRINTS" id="PR00420">
    <property type="entry name" value="RNGMNOXGNASE"/>
</dbReference>
<dbReference type="InterPro" id="IPR050641">
    <property type="entry name" value="RIFMO-like"/>
</dbReference>
<comment type="caution">
    <text evidence="5">The sequence shown here is derived from an EMBL/GenBank/DDBJ whole genome shotgun (WGS) entry which is preliminary data.</text>
</comment>
<evidence type="ECO:0000256" key="2">
    <source>
        <dbReference type="ARBA" id="ARBA00022630"/>
    </source>
</evidence>
<organism evidence="5 6">
    <name type="scientific">Nocardia fusca</name>
    <dbReference type="NCBI Taxonomy" id="941183"/>
    <lineage>
        <taxon>Bacteria</taxon>
        <taxon>Bacillati</taxon>
        <taxon>Actinomycetota</taxon>
        <taxon>Actinomycetes</taxon>
        <taxon>Mycobacteriales</taxon>
        <taxon>Nocardiaceae</taxon>
        <taxon>Nocardia</taxon>
    </lineage>
</organism>
<name>A0ABV3F236_9NOCA</name>
<evidence type="ECO:0000256" key="1">
    <source>
        <dbReference type="ARBA" id="ARBA00001974"/>
    </source>
</evidence>
<dbReference type="RefSeq" id="WP_357973037.1">
    <property type="nucleotide sequence ID" value="NZ_JBFAIH010000001.1"/>
</dbReference>
<evidence type="ECO:0000259" key="4">
    <source>
        <dbReference type="Pfam" id="PF01494"/>
    </source>
</evidence>
<dbReference type="EMBL" id="JBFAIH010000001">
    <property type="protein sequence ID" value="MEV0361764.1"/>
    <property type="molecule type" value="Genomic_DNA"/>
</dbReference>